<evidence type="ECO:0000259" key="15">
    <source>
        <dbReference type="PROSITE" id="PS50979"/>
    </source>
</evidence>
<keyword evidence="9" id="KW-0460">Magnesium</keyword>
<dbReference type="NCBIfam" id="TIGR00514">
    <property type="entry name" value="accC"/>
    <property type="match status" value="1"/>
</dbReference>
<reference evidence="16 19" key="2">
    <citation type="submission" date="2024-06" db="EMBL/GenBank/DDBJ databases">
        <title>Sequencing the genomes of 1000 actinobacteria strains.</title>
        <authorList>
            <person name="Klenk H.-P."/>
        </authorList>
    </citation>
    <scope>NUCLEOTIDE SEQUENCE [LARGE SCALE GENOMIC DNA]</scope>
    <source>
        <strain evidence="16 19">DSM 44265</strain>
    </source>
</reference>
<dbReference type="Pfam" id="PF02785">
    <property type="entry name" value="Biotin_carb_C"/>
    <property type="match status" value="1"/>
</dbReference>
<accession>A0A7X6RFY4</accession>
<keyword evidence="10 13" id="KW-0092">Biotin</keyword>
<evidence type="ECO:0000313" key="19">
    <source>
        <dbReference type="Proteomes" id="UP001549139"/>
    </source>
</evidence>
<comment type="function">
    <text evidence="1 13">This protein is a component of the acetyl coenzyme A carboxylase complex; first, biotin carboxylase catalyzes the carboxylation of the carrier protein and then the transcarboxylase transfers the carboxyl group to form malonyl-CoA.</text>
</comment>
<dbReference type="EMBL" id="JAAXPF010000017">
    <property type="protein sequence ID" value="NKY69734.1"/>
    <property type="molecule type" value="Genomic_DNA"/>
</dbReference>
<dbReference type="EMBL" id="JBEPNZ010000001">
    <property type="protein sequence ID" value="MET3945266.1"/>
    <property type="molecule type" value="Genomic_DNA"/>
</dbReference>
<keyword evidence="19" id="KW-1185">Reference proteome</keyword>
<dbReference type="SUPFAM" id="SSF52440">
    <property type="entry name" value="PreATP-grasp domain"/>
    <property type="match status" value="1"/>
</dbReference>
<keyword evidence="8 12" id="KW-0067">ATP-binding</keyword>
<keyword evidence="5 13" id="KW-0436">Ligase</keyword>
<evidence type="ECO:0000256" key="3">
    <source>
        <dbReference type="ARBA" id="ARBA00011750"/>
    </source>
</evidence>
<proteinExistence type="predicted"/>
<dbReference type="PROSITE" id="PS00866">
    <property type="entry name" value="CPSASE_1"/>
    <property type="match status" value="1"/>
</dbReference>
<evidence type="ECO:0000256" key="7">
    <source>
        <dbReference type="ARBA" id="ARBA00022741"/>
    </source>
</evidence>
<dbReference type="InterPro" id="IPR005482">
    <property type="entry name" value="Biotin_COase_C"/>
</dbReference>
<dbReference type="PROSITE" id="PS50979">
    <property type="entry name" value="BC"/>
    <property type="match status" value="1"/>
</dbReference>
<dbReference type="Proteomes" id="UP001549139">
    <property type="component" value="Unassembled WGS sequence"/>
</dbReference>
<dbReference type="InterPro" id="IPR011761">
    <property type="entry name" value="ATP-grasp"/>
</dbReference>
<dbReference type="Pfam" id="PF00289">
    <property type="entry name" value="Biotin_carb_N"/>
    <property type="match status" value="1"/>
</dbReference>
<keyword evidence="13" id="KW-0276">Fatty acid metabolism</keyword>
<dbReference type="Pfam" id="PF02786">
    <property type="entry name" value="CPSase_L_D2"/>
    <property type="match status" value="1"/>
</dbReference>
<feature type="domain" description="ATP-grasp" evidence="14">
    <location>
        <begin position="126"/>
        <end position="323"/>
    </location>
</feature>
<dbReference type="InterPro" id="IPR005481">
    <property type="entry name" value="BC-like_N"/>
</dbReference>
<dbReference type="Gene3D" id="3.30.470.20">
    <property type="entry name" value="ATP-grasp fold, B domain"/>
    <property type="match status" value="1"/>
</dbReference>
<dbReference type="SUPFAM" id="SSF56059">
    <property type="entry name" value="Glutathione synthetase ATP-binding domain-like"/>
    <property type="match status" value="1"/>
</dbReference>
<evidence type="ECO:0000259" key="14">
    <source>
        <dbReference type="PROSITE" id="PS50975"/>
    </source>
</evidence>
<dbReference type="UniPathway" id="UPA00655">
    <property type="reaction ID" value="UER00711"/>
</dbReference>
<sequence length="461" mass="50737">MATSEKLLNSVLIANRGEIALRVIRACKELGIKSILAYSEGDRDSLPVKEADQAVCIGPANAAKSYNSPELIVSAAMAFKADAIHPGYGFLSEKADFVKMVEEENIGFVGPSSEHIRRMGDKIEAKKIAQAAGVPTVPGSDGVVTEYEEALDVAKQTGFPLLIKAAAGGGGRGMRVVESEDTLEKDLNEIMNEAQSAFNDSSVYIERYLTDIRHIEIQVLADGENAIALGERDCTSQRRNQKLIEEAPSPAIDDELRAGLQEAAINLCKEVGYKNAGTVEFVFDNIERKYYFIEMNTRIQVEHPVTEMITGVDLIQEQLRIASGQKLRLTQDDIEIRGHAIECRINAEDPNENFAPRPGKIEHYRAPGGFGVRMDTHIETGYTIPPFYDSMVGKLICWAETRDDAIERTLRALGELKVDGVVTTAPFQAELIGSEKFRSGEFNTGYVAKMLEKMDTIPTDE</sequence>
<evidence type="ECO:0000256" key="13">
    <source>
        <dbReference type="RuleBase" id="RU365063"/>
    </source>
</evidence>
<dbReference type="GO" id="GO:0005524">
    <property type="term" value="F:ATP binding"/>
    <property type="evidence" value="ECO:0007669"/>
    <property type="project" value="UniProtKB-UniRule"/>
</dbReference>
<reference evidence="17 18" key="1">
    <citation type="submission" date="2020-04" db="EMBL/GenBank/DDBJ databases">
        <title>MicrobeNet Type strains.</title>
        <authorList>
            <person name="Nicholson A.C."/>
        </authorList>
    </citation>
    <scope>NUCLEOTIDE SEQUENCE [LARGE SCALE GENOMIC DNA]</scope>
    <source>
        <strain evidence="17 18">ATCC 700355</strain>
    </source>
</reference>
<dbReference type="FunFam" id="3.30.1490.20:FF:000018">
    <property type="entry name" value="Biotin carboxylase"/>
    <property type="match status" value="1"/>
</dbReference>
<comment type="catalytic activity">
    <reaction evidence="11 13">
        <text>N(6)-biotinyl-L-lysyl-[protein] + hydrogencarbonate + ATP = N(6)-carboxybiotinyl-L-lysyl-[protein] + ADP + phosphate + H(+)</text>
        <dbReference type="Rhea" id="RHEA:13501"/>
        <dbReference type="Rhea" id="RHEA-COMP:10505"/>
        <dbReference type="Rhea" id="RHEA-COMP:10506"/>
        <dbReference type="ChEBI" id="CHEBI:15378"/>
        <dbReference type="ChEBI" id="CHEBI:17544"/>
        <dbReference type="ChEBI" id="CHEBI:30616"/>
        <dbReference type="ChEBI" id="CHEBI:43474"/>
        <dbReference type="ChEBI" id="CHEBI:83144"/>
        <dbReference type="ChEBI" id="CHEBI:83145"/>
        <dbReference type="ChEBI" id="CHEBI:456216"/>
        <dbReference type="EC" id="6.3.4.14"/>
    </reaction>
</comment>
<evidence type="ECO:0000313" key="18">
    <source>
        <dbReference type="Proteomes" id="UP000554284"/>
    </source>
</evidence>
<evidence type="ECO:0000256" key="5">
    <source>
        <dbReference type="ARBA" id="ARBA00022598"/>
    </source>
</evidence>
<evidence type="ECO:0000256" key="10">
    <source>
        <dbReference type="ARBA" id="ARBA00023267"/>
    </source>
</evidence>
<dbReference type="InterPro" id="IPR016185">
    <property type="entry name" value="PreATP-grasp_dom_sf"/>
</dbReference>
<keyword evidence="13" id="KW-0444">Lipid biosynthesis</keyword>
<evidence type="ECO:0000256" key="2">
    <source>
        <dbReference type="ARBA" id="ARBA00004956"/>
    </source>
</evidence>
<dbReference type="GO" id="GO:2001295">
    <property type="term" value="P:malonyl-CoA biosynthetic process"/>
    <property type="evidence" value="ECO:0007669"/>
    <property type="project" value="UniProtKB-UniPathway"/>
</dbReference>
<organism evidence="17 18">
    <name type="scientific">Corynebacterium mucifaciens</name>
    <dbReference type="NCBI Taxonomy" id="57171"/>
    <lineage>
        <taxon>Bacteria</taxon>
        <taxon>Bacillati</taxon>
        <taxon>Actinomycetota</taxon>
        <taxon>Actinomycetes</taxon>
        <taxon>Mycobacteriales</taxon>
        <taxon>Corynebacteriaceae</taxon>
        <taxon>Corynebacterium</taxon>
    </lineage>
</organism>
<evidence type="ECO:0000256" key="12">
    <source>
        <dbReference type="PROSITE-ProRule" id="PRU00409"/>
    </source>
</evidence>
<dbReference type="AlphaFoldDB" id="A0A7X6RFY4"/>
<dbReference type="PROSITE" id="PS50975">
    <property type="entry name" value="ATP_GRASP"/>
    <property type="match status" value="1"/>
</dbReference>
<dbReference type="InterPro" id="IPR011054">
    <property type="entry name" value="Rudment_hybrid_motif"/>
</dbReference>
<dbReference type="SMART" id="SM00878">
    <property type="entry name" value="Biotin_carb_C"/>
    <property type="match status" value="1"/>
</dbReference>
<dbReference type="GO" id="GO:0004075">
    <property type="term" value="F:biotin carboxylase activity"/>
    <property type="evidence" value="ECO:0007669"/>
    <property type="project" value="UniProtKB-EC"/>
</dbReference>
<dbReference type="InterPro" id="IPR005479">
    <property type="entry name" value="CPAse_ATP-bd"/>
</dbReference>
<keyword evidence="7 12" id="KW-0547">Nucleotide-binding</keyword>
<comment type="subunit">
    <text evidence="3 13">Acetyl-CoA carboxylase is a heterohexamer of biotin carboxyl carrier protein, biotin carboxylase and the two subunits of carboxyl transferase in a 2:2 complex.</text>
</comment>
<dbReference type="SMART" id="SM01209">
    <property type="entry name" value="GARS_A"/>
    <property type="match status" value="1"/>
</dbReference>
<dbReference type="EC" id="6.3.4.14" evidence="4 13"/>
<gene>
    <name evidence="17" type="primary">accC</name>
    <name evidence="17" type="ORF">HF989_10290</name>
    <name evidence="16" type="ORF">JOF50_002065</name>
</gene>
<dbReference type="InterPro" id="IPR051602">
    <property type="entry name" value="ACC_Biotin_Carboxylase"/>
</dbReference>
<keyword evidence="13" id="KW-0275">Fatty acid biosynthesis</keyword>
<keyword evidence="6" id="KW-0479">Metal-binding</keyword>
<dbReference type="NCBIfam" id="NF006367">
    <property type="entry name" value="PRK08591.1"/>
    <property type="match status" value="1"/>
</dbReference>
<evidence type="ECO:0000256" key="8">
    <source>
        <dbReference type="ARBA" id="ARBA00022840"/>
    </source>
</evidence>
<evidence type="ECO:0000256" key="9">
    <source>
        <dbReference type="ARBA" id="ARBA00022842"/>
    </source>
</evidence>
<evidence type="ECO:0000256" key="1">
    <source>
        <dbReference type="ARBA" id="ARBA00003761"/>
    </source>
</evidence>
<dbReference type="GO" id="GO:0006633">
    <property type="term" value="P:fatty acid biosynthetic process"/>
    <property type="evidence" value="ECO:0007669"/>
    <property type="project" value="UniProtKB-KW"/>
</dbReference>
<evidence type="ECO:0000256" key="6">
    <source>
        <dbReference type="ARBA" id="ARBA00022723"/>
    </source>
</evidence>
<evidence type="ECO:0000256" key="4">
    <source>
        <dbReference type="ARBA" id="ARBA00013263"/>
    </source>
</evidence>
<name>A0A7X6RFY4_9CORY</name>
<feature type="domain" description="Biotin carboxylation" evidence="15">
    <location>
        <begin position="7"/>
        <end position="452"/>
    </location>
</feature>
<dbReference type="InterPro" id="IPR004549">
    <property type="entry name" value="Acetyl_CoA_COase_biotin_COase"/>
</dbReference>
<evidence type="ECO:0000313" key="16">
    <source>
        <dbReference type="EMBL" id="MET3945266.1"/>
    </source>
</evidence>
<dbReference type="RefSeq" id="WP_168686252.1">
    <property type="nucleotide sequence ID" value="NZ_JAAXPF010000017.1"/>
</dbReference>
<evidence type="ECO:0000313" key="17">
    <source>
        <dbReference type="EMBL" id="NKY69734.1"/>
    </source>
</evidence>
<comment type="pathway">
    <text evidence="2 13">Lipid metabolism; malonyl-CoA biosynthesis; malonyl-CoA from acetyl-CoA: step 1/1.</text>
</comment>
<dbReference type="SUPFAM" id="SSF51246">
    <property type="entry name" value="Rudiment single hybrid motif"/>
    <property type="match status" value="1"/>
</dbReference>
<dbReference type="GO" id="GO:0046872">
    <property type="term" value="F:metal ion binding"/>
    <property type="evidence" value="ECO:0007669"/>
    <property type="project" value="UniProtKB-KW"/>
</dbReference>
<dbReference type="PANTHER" id="PTHR48095:SF2">
    <property type="entry name" value="BIOTIN CARBOXYLASE, CHLOROPLASTIC"/>
    <property type="match status" value="1"/>
</dbReference>
<dbReference type="Proteomes" id="UP000554284">
    <property type="component" value="Unassembled WGS sequence"/>
</dbReference>
<dbReference type="PANTHER" id="PTHR48095">
    <property type="entry name" value="PYRUVATE CARBOXYLASE SUBUNIT A"/>
    <property type="match status" value="1"/>
</dbReference>
<protein>
    <recommendedName>
        <fullName evidence="4 13">Biotin carboxylase</fullName>
        <ecNumber evidence="4 13">6.3.4.14</ecNumber>
    </recommendedName>
    <alternativeName>
        <fullName evidence="13">Acetyl-coenzyme A carboxylase biotin carboxylase subunit A</fullName>
    </alternativeName>
</protein>
<keyword evidence="13" id="KW-0443">Lipid metabolism</keyword>
<comment type="caution">
    <text evidence="17">The sequence shown here is derived from an EMBL/GenBank/DDBJ whole genome shotgun (WGS) entry which is preliminary data.</text>
</comment>
<evidence type="ECO:0000256" key="11">
    <source>
        <dbReference type="ARBA" id="ARBA00048600"/>
    </source>
</evidence>
<dbReference type="PROSITE" id="PS00867">
    <property type="entry name" value="CPSASE_2"/>
    <property type="match status" value="1"/>
</dbReference>
<dbReference type="FunFam" id="3.40.50.20:FF:000010">
    <property type="entry name" value="Propionyl-CoA carboxylase subunit alpha"/>
    <property type="match status" value="1"/>
</dbReference>
<dbReference type="InterPro" id="IPR011764">
    <property type="entry name" value="Biotin_carboxylation_dom"/>
</dbReference>